<comment type="caution">
    <text evidence="1">The sequence shown here is derived from an EMBL/GenBank/DDBJ whole genome shotgun (WGS) entry which is preliminary data.</text>
</comment>
<accession>A0ABS5UCF7</accession>
<sequence>MTERDAVQLIEERRTKNHCFVKWWRNEEDFLDYELIDHFVENAGQGREIAGFEMLTMDEMWNELKRMGARVRLLEHPEGSKIEWLHEGRSGVSTKVCDYLPQSLMAIFDVETRGNPVDS</sequence>
<dbReference type="EMBL" id="JAHDYS010000020">
    <property type="protein sequence ID" value="MBT1073341.1"/>
    <property type="molecule type" value="Genomic_DNA"/>
</dbReference>
<keyword evidence="2" id="KW-1185">Reference proteome</keyword>
<gene>
    <name evidence="1" type="ORF">KJB30_16235</name>
</gene>
<evidence type="ECO:0000313" key="1">
    <source>
        <dbReference type="EMBL" id="MBT1073341.1"/>
    </source>
</evidence>
<name>A0ABS5UCF7_9BACT</name>
<dbReference type="Proteomes" id="UP000784128">
    <property type="component" value="Unassembled WGS sequence"/>
</dbReference>
<reference evidence="1 2" key="1">
    <citation type="submission" date="2021-05" db="EMBL/GenBank/DDBJ databases">
        <title>The draft genome of Geobacter chapellei DSM 13688.</title>
        <authorList>
            <person name="Xu Z."/>
            <person name="Masuda Y."/>
            <person name="Itoh H."/>
            <person name="Senoo K."/>
        </authorList>
    </citation>
    <scope>NUCLEOTIDE SEQUENCE [LARGE SCALE GENOMIC DNA]</scope>
    <source>
        <strain evidence="1 2">DSM 13688</strain>
    </source>
</reference>
<evidence type="ECO:0000313" key="2">
    <source>
        <dbReference type="Proteomes" id="UP000784128"/>
    </source>
</evidence>
<proteinExistence type="predicted"/>
<dbReference type="RefSeq" id="WP_214301289.1">
    <property type="nucleotide sequence ID" value="NZ_JAHDYS010000020.1"/>
</dbReference>
<organism evidence="1 2">
    <name type="scientific">Pelotalea chapellei</name>
    <dbReference type="NCBI Taxonomy" id="44671"/>
    <lineage>
        <taxon>Bacteria</taxon>
        <taxon>Pseudomonadati</taxon>
        <taxon>Thermodesulfobacteriota</taxon>
        <taxon>Desulfuromonadia</taxon>
        <taxon>Geobacterales</taxon>
        <taxon>Geobacteraceae</taxon>
        <taxon>Pelotalea</taxon>
    </lineage>
</organism>
<protein>
    <submittedName>
        <fullName evidence="1">Uncharacterized protein</fullName>
    </submittedName>
</protein>